<proteinExistence type="predicted"/>
<protein>
    <submittedName>
        <fullName evidence="2">DUF4184 family protein</fullName>
    </submittedName>
</protein>
<feature type="transmembrane region" description="Helical" evidence="1">
    <location>
        <begin position="50"/>
        <end position="68"/>
    </location>
</feature>
<feature type="transmembrane region" description="Helical" evidence="1">
    <location>
        <begin position="100"/>
        <end position="117"/>
    </location>
</feature>
<dbReference type="Pfam" id="PF13803">
    <property type="entry name" value="DUF4184"/>
    <property type="match status" value="1"/>
</dbReference>
<keyword evidence="1" id="KW-1133">Transmembrane helix</keyword>
<organism evidence="2 3">
    <name type="scientific">Conchiformibius kuhniae</name>
    <dbReference type="NCBI Taxonomy" id="211502"/>
    <lineage>
        <taxon>Bacteria</taxon>
        <taxon>Pseudomonadati</taxon>
        <taxon>Pseudomonadota</taxon>
        <taxon>Betaproteobacteria</taxon>
        <taxon>Neisseriales</taxon>
        <taxon>Neisseriaceae</taxon>
        <taxon>Conchiformibius</taxon>
    </lineage>
</organism>
<keyword evidence="3" id="KW-1185">Reference proteome</keyword>
<dbReference type="RefSeq" id="WP_027009959.1">
    <property type="nucleotide sequence ID" value="NZ_CP091521.1"/>
</dbReference>
<name>A0A8T9MSJ3_9NEIS</name>
<feature type="transmembrane region" description="Helical" evidence="1">
    <location>
        <begin position="183"/>
        <end position="201"/>
    </location>
</feature>
<evidence type="ECO:0000256" key="1">
    <source>
        <dbReference type="SAM" id="Phobius"/>
    </source>
</evidence>
<dbReference type="InterPro" id="IPR025238">
    <property type="entry name" value="DUF4184"/>
</dbReference>
<reference evidence="2" key="1">
    <citation type="journal article" date="2022" name="Res Sq">
        <title>Evolution of multicellular longitudinally dividing oral cavity symbionts (Neisseriaceae).</title>
        <authorList>
            <person name="Nyongesa S."/>
            <person name="Weber P."/>
            <person name="Bernet E."/>
            <person name="Pullido F."/>
            <person name="Nieckarz M."/>
            <person name="Delaby M."/>
            <person name="Nieves C."/>
            <person name="Viehboeck T."/>
            <person name="Krause N."/>
            <person name="Rivera-Millot A."/>
            <person name="Nakamura A."/>
            <person name="Vischer N."/>
            <person name="VanNieuwenhze M."/>
            <person name="Brun Y."/>
            <person name="Cava F."/>
            <person name="Bulgheresi S."/>
            <person name="Veyrier F."/>
        </authorList>
    </citation>
    <scope>NUCLEOTIDE SEQUENCE</scope>
    <source>
        <strain evidence="2">17694</strain>
    </source>
</reference>
<feature type="transmembrane region" description="Helical" evidence="1">
    <location>
        <begin position="207"/>
        <end position="228"/>
    </location>
</feature>
<dbReference type="EMBL" id="CP091521">
    <property type="protein sequence ID" value="UOP04199.2"/>
    <property type="molecule type" value="Genomic_DNA"/>
</dbReference>
<reference evidence="2" key="2">
    <citation type="submission" date="2024-09" db="EMBL/GenBank/DDBJ databases">
        <authorList>
            <person name="Veyrier F.J."/>
        </authorList>
    </citation>
    <scope>NUCLEOTIDE SEQUENCE</scope>
    <source>
        <strain evidence="2">17694</strain>
    </source>
</reference>
<sequence length="232" mass="26787">MPFTLSHPAAVLWLPERPFLHRTALVLGAMSPDFIYFLQGRAANGFGHTWVGMWLLNLPLVCLFYALYRWRLRAVARAYLPEAWAFALPEPPPQTHFRRVVVFLFSALLGMATHIVWDAFTHHNGWFVERISFLNMSLGIPVYKWLQYGGGVFGLAYVAWVWRHTARRYPAPQVRTAAQKRRFWAGVLAATLLLWVVWQMLSPTWAVATQIIRIIDCALVYVVVRSLYEKNS</sequence>
<evidence type="ECO:0000313" key="3">
    <source>
        <dbReference type="Proteomes" id="UP000831534"/>
    </source>
</evidence>
<dbReference type="Proteomes" id="UP000831534">
    <property type="component" value="Chromosome"/>
</dbReference>
<keyword evidence="1" id="KW-0472">Membrane</keyword>
<dbReference type="KEGG" id="ckh:LVJ77_07095"/>
<dbReference type="AlphaFoldDB" id="A0A8T9MSJ3"/>
<accession>A0A8T9MSJ3</accession>
<feature type="transmembrane region" description="Helical" evidence="1">
    <location>
        <begin position="145"/>
        <end position="162"/>
    </location>
</feature>
<keyword evidence="1" id="KW-0812">Transmembrane</keyword>
<evidence type="ECO:0000313" key="2">
    <source>
        <dbReference type="EMBL" id="UOP04199.2"/>
    </source>
</evidence>
<gene>
    <name evidence="2" type="ORF">LVJ77_07095</name>
</gene>